<keyword evidence="3" id="KW-1185">Reference proteome</keyword>
<evidence type="ECO:0000313" key="3">
    <source>
        <dbReference type="Proteomes" id="UP000887159"/>
    </source>
</evidence>
<gene>
    <name evidence="2" type="primary">PGBD4</name>
    <name evidence="2" type="ORF">TNCV_619571</name>
</gene>
<dbReference type="EMBL" id="BMAU01021207">
    <property type="protein sequence ID" value="GFX99306.1"/>
    <property type="molecule type" value="Genomic_DNA"/>
</dbReference>
<comment type="caution">
    <text evidence="2">The sequence shown here is derived from an EMBL/GenBank/DDBJ whole genome shotgun (WGS) entry which is preliminary data.</text>
</comment>
<feature type="compositionally biased region" description="Polar residues" evidence="1">
    <location>
        <begin position="50"/>
        <end position="62"/>
    </location>
</feature>
<reference evidence="2" key="1">
    <citation type="submission" date="2020-08" db="EMBL/GenBank/DDBJ databases">
        <title>Multicomponent nature underlies the extraordinary mechanical properties of spider dragline silk.</title>
        <authorList>
            <person name="Kono N."/>
            <person name="Nakamura H."/>
            <person name="Mori M."/>
            <person name="Yoshida Y."/>
            <person name="Ohtoshi R."/>
            <person name="Malay A.D."/>
            <person name="Moran D.A.P."/>
            <person name="Tomita M."/>
            <person name="Numata K."/>
            <person name="Arakawa K."/>
        </authorList>
    </citation>
    <scope>NUCLEOTIDE SEQUENCE</scope>
</reference>
<dbReference type="Proteomes" id="UP000887159">
    <property type="component" value="Unassembled WGS sequence"/>
</dbReference>
<organism evidence="2 3">
    <name type="scientific">Trichonephila clavipes</name>
    <name type="common">Golden silk orbweaver</name>
    <name type="synonym">Nephila clavipes</name>
    <dbReference type="NCBI Taxonomy" id="2585209"/>
    <lineage>
        <taxon>Eukaryota</taxon>
        <taxon>Metazoa</taxon>
        <taxon>Ecdysozoa</taxon>
        <taxon>Arthropoda</taxon>
        <taxon>Chelicerata</taxon>
        <taxon>Arachnida</taxon>
        <taxon>Araneae</taxon>
        <taxon>Araneomorphae</taxon>
        <taxon>Entelegynae</taxon>
        <taxon>Araneoidea</taxon>
        <taxon>Nephilidae</taxon>
        <taxon>Trichonephila</taxon>
    </lineage>
</organism>
<evidence type="ECO:0000313" key="2">
    <source>
        <dbReference type="EMBL" id="GFX99306.1"/>
    </source>
</evidence>
<sequence length="132" mass="15299">MKRWTLKIVEVLLLYVAYILYCKSGGSRSPKQLRMELIEKIISENHRDQFSATSGRPSNSPSPLRLTTEHFPHVIPATEKISNPMRQCTLSSRKRDSRGKSVRNETRYQCTECQVSRCVVPSFKNYYTKTNI</sequence>
<feature type="region of interest" description="Disordered" evidence="1">
    <location>
        <begin position="48"/>
        <end position="67"/>
    </location>
</feature>
<protein>
    <submittedName>
        <fullName evidence="2">PiggyBac transposable element-derived protein 4</fullName>
    </submittedName>
</protein>
<proteinExistence type="predicted"/>
<evidence type="ECO:0000256" key="1">
    <source>
        <dbReference type="SAM" id="MobiDB-lite"/>
    </source>
</evidence>
<name>A0A8X6RXN8_TRICX</name>
<accession>A0A8X6RXN8</accession>
<dbReference type="AlphaFoldDB" id="A0A8X6RXN8"/>